<dbReference type="AlphaFoldDB" id="C5AP62"/>
<keyword evidence="2" id="KW-1185">Reference proteome</keyword>
<accession>C5AP62</accession>
<evidence type="ECO:0000313" key="1">
    <source>
        <dbReference type="EMBL" id="ACS38167.1"/>
    </source>
</evidence>
<dbReference type="STRING" id="272630.MexAM1_META1p0205"/>
<protein>
    <submittedName>
        <fullName evidence="1">Oxidoreductase</fullName>
    </submittedName>
</protein>
<reference evidence="1 2" key="1">
    <citation type="journal article" date="2009" name="PLoS ONE">
        <title>Methylobacterium genome sequences: a reference blueprint to investigate microbial metabolism of C1 compounds from natural and industrial sources.</title>
        <authorList>
            <person name="Vuilleumier S."/>
            <person name="Chistoserdova L."/>
            <person name="Lee M.-C."/>
            <person name="Bringel F."/>
            <person name="Lajus A."/>
            <person name="Zhou Y."/>
            <person name="Gourion B."/>
            <person name="Barbe V."/>
            <person name="Chang J."/>
            <person name="Cruveiller S."/>
            <person name="Dossat C."/>
            <person name="Gillett W."/>
            <person name="Gruffaz C."/>
            <person name="Haugen E."/>
            <person name="Hourcade E."/>
            <person name="Levy R."/>
            <person name="Mangenot S."/>
            <person name="Muller E."/>
            <person name="Nadalig T."/>
            <person name="Pagni M."/>
            <person name="Penny C."/>
            <person name="Peyraud R."/>
            <person name="Robinson D.G."/>
            <person name="Roche D."/>
            <person name="Rouy Z."/>
            <person name="Saenampechek C."/>
            <person name="Salvignol G."/>
            <person name="Vallenet D."/>
            <person name="Wu Z."/>
            <person name="Marx C.J."/>
            <person name="Vorholt J.A."/>
            <person name="Olson M.V."/>
            <person name="Kaul R."/>
            <person name="Weissenbach J."/>
            <person name="Medigue C."/>
            <person name="Lidstrom M.E."/>
        </authorList>
    </citation>
    <scope>NUCLEOTIDE SEQUENCE [LARGE SCALE GENOMIC DNA]</scope>
    <source>
        <strain evidence="2">ATCC 14718 / DSM 1338 / JCM 2805 / NCIMB 9133 / AM1</strain>
    </source>
</reference>
<dbReference type="HOGENOM" id="CLU_2991509_0_0_5"/>
<evidence type="ECO:0000313" key="2">
    <source>
        <dbReference type="Proteomes" id="UP000009081"/>
    </source>
</evidence>
<dbReference type="EMBL" id="CP001510">
    <property type="protein sequence ID" value="ACS38167.1"/>
    <property type="molecule type" value="Genomic_DNA"/>
</dbReference>
<gene>
    <name evidence="1" type="ordered locus">MexAM1_META1p0205</name>
</gene>
<dbReference type="KEGG" id="mea:Mex_1p0205"/>
<name>C5AP62_METEA</name>
<sequence>MSSTSQSCIAEGRASPTNPVWGLTGAAAQGRRLLAATGPTLRVDVRHGGRKTATRDP</sequence>
<organism evidence="1 2">
    <name type="scientific">Methylorubrum extorquens (strain ATCC 14718 / DSM 1338 / JCM 2805 / NCIMB 9133 / AM1)</name>
    <name type="common">Methylobacterium extorquens</name>
    <dbReference type="NCBI Taxonomy" id="272630"/>
    <lineage>
        <taxon>Bacteria</taxon>
        <taxon>Pseudomonadati</taxon>
        <taxon>Pseudomonadota</taxon>
        <taxon>Alphaproteobacteria</taxon>
        <taxon>Hyphomicrobiales</taxon>
        <taxon>Methylobacteriaceae</taxon>
        <taxon>Methylorubrum</taxon>
    </lineage>
</organism>
<proteinExistence type="predicted"/>
<dbReference type="Proteomes" id="UP000009081">
    <property type="component" value="Chromosome"/>
</dbReference>